<name>A0ABX8STR6_9BURK</name>
<evidence type="ECO:0000313" key="2">
    <source>
        <dbReference type="Proteomes" id="UP000826050"/>
    </source>
</evidence>
<reference evidence="1 2" key="1">
    <citation type="submission" date="2020-02" db="EMBL/GenBank/DDBJ databases">
        <title>Partial ammonium oxidation to N2 by heterotrophic bacteria.</title>
        <authorList>
            <person name="Wu M."/>
        </authorList>
    </citation>
    <scope>NUCLEOTIDE SEQUENCE [LARGE SCALE GENOMIC DNA]</scope>
    <source>
        <strain evidence="1 2">HO-1</strain>
    </source>
</reference>
<proteinExistence type="predicted"/>
<protein>
    <submittedName>
        <fullName evidence="1">Uncharacterized protein</fullName>
    </submittedName>
</protein>
<dbReference type="RefSeq" id="WP_219235786.1">
    <property type="nucleotide sequence ID" value="NZ_CP049362.1"/>
</dbReference>
<sequence>MDMNELATLLSSAATLLGTGIAGVALYISVKARKDQKVRDSDALLIEQSENYLSRAFAILASGEGGTTLPSAPSRLEWVSAARMIEEHKKIVPKIILAPNKLRIEALQEYWRTRLTHLFLEFNFDVTYFDQTELNGQSIMPISPLSARIIFDFLSWPDTKLDVLDQVNGESLKIPAGYGWMMNAIDANANRTVTRVIRGARLPPDTSN</sequence>
<dbReference type="Proteomes" id="UP000826050">
    <property type="component" value="Chromosome"/>
</dbReference>
<dbReference type="EMBL" id="CP049362">
    <property type="protein sequence ID" value="QXX78445.1"/>
    <property type="molecule type" value="Genomic_DNA"/>
</dbReference>
<keyword evidence="2" id="KW-1185">Reference proteome</keyword>
<accession>A0ABX8STR6</accession>
<gene>
    <name evidence="1" type="ORF">FE795_05050</name>
</gene>
<evidence type="ECO:0000313" key="1">
    <source>
        <dbReference type="EMBL" id="QXX78445.1"/>
    </source>
</evidence>
<organism evidence="1 2">
    <name type="scientific">Alcaligenes ammonioxydans</name>
    <dbReference type="NCBI Taxonomy" id="2582914"/>
    <lineage>
        <taxon>Bacteria</taxon>
        <taxon>Pseudomonadati</taxon>
        <taxon>Pseudomonadota</taxon>
        <taxon>Betaproteobacteria</taxon>
        <taxon>Burkholderiales</taxon>
        <taxon>Alcaligenaceae</taxon>
        <taxon>Alcaligenes</taxon>
    </lineage>
</organism>